<evidence type="ECO:0000313" key="2">
    <source>
        <dbReference type="Proteomes" id="UP000245252"/>
    </source>
</evidence>
<evidence type="ECO:0000313" key="1">
    <source>
        <dbReference type="EMBL" id="PWE57909.1"/>
    </source>
</evidence>
<evidence type="ECO:0008006" key="3">
    <source>
        <dbReference type="Google" id="ProtNLM"/>
    </source>
</evidence>
<protein>
    <recommendedName>
        <fullName evidence="3">DNA-binding protein</fullName>
    </recommendedName>
</protein>
<dbReference type="EMBL" id="QFBC01000001">
    <property type="protein sequence ID" value="PWE57909.1"/>
    <property type="molecule type" value="Genomic_DNA"/>
</dbReference>
<dbReference type="Proteomes" id="UP000245252">
    <property type="component" value="Unassembled WGS sequence"/>
</dbReference>
<name>A0A2U2DXG3_9HYPH</name>
<gene>
    <name evidence="1" type="ORF">DEM27_01570</name>
</gene>
<dbReference type="AlphaFoldDB" id="A0A2U2DXG3"/>
<accession>A0A2U2DXG3</accession>
<reference evidence="1 2" key="1">
    <citation type="submission" date="2018-05" db="EMBL/GenBank/DDBJ databases">
        <title>The draft genome of strain NS-104.</title>
        <authorList>
            <person name="Hang P."/>
            <person name="Jiang J."/>
        </authorList>
    </citation>
    <scope>NUCLEOTIDE SEQUENCE [LARGE SCALE GENOMIC DNA]</scope>
    <source>
        <strain evidence="1 2">NS-104</strain>
    </source>
</reference>
<sequence>MAQTDQKMELIWGAEEIAKIIGRTPRVTFHLLTTGALPAKKVGNRWVAERSKLLAFFMEQV</sequence>
<keyword evidence="2" id="KW-1185">Reference proteome</keyword>
<proteinExistence type="predicted"/>
<dbReference type="OrthoDB" id="8283535at2"/>
<comment type="caution">
    <text evidence="1">The sequence shown here is derived from an EMBL/GenBank/DDBJ whole genome shotgun (WGS) entry which is preliminary data.</text>
</comment>
<dbReference type="RefSeq" id="WP_109456426.1">
    <property type="nucleotide sequence ID" value="NZ_QFBC01000001.1"/>
</dbReference>
<organism evidence="1 2">
    <name type="scientific">Metarhizobium album</name>
    <dbReference type="NCBI Taxonomy" id="2182425"/>
    <lineage>
        <taxon>Bacteria</taxon>
        <taxon>Pseudomonadati</taxon>
        <taxon>Pseudomonadota</taxon>
        <taxon>Alphaproteobacteria</taxon>
        <taxon>Hyphomicrobiales</taxon>
        <taxon>Rhizobiaceae</taxon>
        <taxon>Metarhizobium</taxon>
    </lineage>
</organism>